<feature type="transmembrane region" description="Helical" evidence="1">
    <location>
        <begin position="23"/>
        <end position="40"/>
    </location>
</feature>
<keyword evidence="1" id="KW-0472">Membrane</keyword>
<dbReference type="AlphaFoldDB" id="A0A172YA91"/>
<keyword evidence="3" id="KW-1185">Reference proteome</keyword>
<protein>
    <submittedName>
        <fullName evidence="2">Uncharacterized protein</fullName>
    </submittedName>
</protein>
<dbReference type="Proteomes" id="UP000077875">
    <property type="component" value="Chromosome"/>
</dbReference>
<organism evidence="2 3">
    <name type="scientific">Halotalea alkalilenta</name>
    <dbReference type="NCBI Taxonomy" id="376489"/>
    <lineage>
        <taxon>Bacteria</taxon>
        <taxon>Pseudomonadati</taxon>
        <taxon>Pseudomonadota</taxon>
        <taxon>Gammaproteobacteria</taxon>
        <taxon>Oceanospirillales</taxon>
        <taxon>Halomonadaceae</taxon>
        <taxon>Halotalea</taxon>
    </lineage>
</organism>
<reference evidence="2 3" key="1">
    <citation type="submission" date="2016-04" db="EMBL/GenBank/DDBJ databases">
        <title>Complete Genome Sequence of Halotalea alkalilenta IHB B 13600.</title>
        <authorList>
            <person name="Swarnkar M.K."/>
            <person name="Sharma A."/>
            <person name="Kaushal K."/>
            <person name="Soni R."/>
            <person name="Rana S."/>
            <person name="Singh A.K."/>
            <person name="Gulati A."/>
        </authorList>
    </citation>
    <scope>NUCLEOTIDE SEQUENCE [LARGE SCALE GENOMIC DNA]</scope>
    <source>
        <strain evidence="2 3">IHB B 13600</strain>
    </source>
</reference>
<sequence length="64" mass="7011">MADVRPIAGMTSFDLLTTIPPDILPAFGGLLIVWFAVMVLDECHALRAPGVREVGFVLWRGMAR</sequence>
<evidence type="ECO:0000256" key="1">
    <source>
        <dbReference type="SAM" id="Phobius"/>
    </source>
</evidence>
<gene>
    <name evidence="2" type="ORF">A5892_00510</name>
</gene>
<accession>A0A172YA91</accession>
<evidence type="ECO:0000313" key="2">
    <source>
        <dbReference type="EMBL" id="ANF56130.1"/>
    </source>
</evidence>
<evidence type="ECO:0000313" key="3">
    <source>
        <dbReference type="Proteomes" id="UP000077875"/>
    </source>
</evidence>
<dbReference type="STRING" id="376489.A5892_00510"/>
<proteinExistence type="predicted"/>
<dbReference type="KEGG" id="haa:A5892_00510"/>
<name>A0A172YA91_9GAMM</name>
<keyword evidence="1" id="KW-0812">Transmembrane</keyword>
<dbReference type="EMBL" id="CP015243">
    <property type="protein sequence ID" value="ANF56130.1"/>
    <property type="molecule type" value="Genomic_DNA"/>
</dbReference>
<keyword evidence="1" id="KW-1133">Transmembrane helix</keyword>